<name>A0A7V9AA62_9BACT</name>
<dbReference type="EMBL" id="JACEFB010000001">
    <property type="protein sequence ID" value="MBA2224678.1"/>
    <property type="molecule type" value="Genomic_DNA"/>
</dbReference>
<reference evidence="1 2" key="1">
    <citation type="submission" date="2020-07" db="EMBL/GenBank/DDBJ databases">
        <title>Thermogemmata thermophila gen. nov., sp. nov., a novel moderate thermophilic planctomycete from a Kamchatka hot spring.</title>
        <authorList>
            <person name="Elcheninov A.G."/>
            <person name="Podosokorskaya O.A."/>
            <person name="Kovaleva O.L."/>
            <person name="Novikov A."/>
            <person name="Bonch-Osmolovskaya E.A."/>
            <person name="Toshchakov S.V."/>
            <person name="Kublanov I.V."/>
        </authorList>
    </citation>
    <scope>NUCLEOTIDE SEQUENCE [LARGE SCALE GENOMIC DNA]</scope>
    <source>
        <strain evidence="1 2">2918</strain>
    </source>
</reference>
<proteinExistence type="predicted"/>
<evidence type="ECO:0000313" key="1">
    <source>
        <dbReference type="EMBL" id="MBA2224678.1"/>
    </source>
</evidence>
<protein>
    <submittedName>
        <fullName evidence="1">Uncharacterized protein</fullName>
    </submittedName>
</protein>
<keyword evidence="2" id="KW-1185">Reference proteome</keyword>
<accession>A0A7V9AA62</accession>
<gene>
    <name evidence="1" type="ORF">H0921_00710</name>
</gene>
<sequence length="264" mass="30478">MPSYHDWKDLADEWAALGDVATDEFRDRDLEIRPAWEDFAAIDRQVRDLTESEQPASFHDLWLLLTKHLELGDKDDRSRWETRCLAELSWFLLQGSDDAGFRVWDADKLREHLRRLKALDLPVREHETEGIAFVREAMYWPGESLAAWERLIEVTGSESSMEALNAALTSLARSRCSDWPEASIDDKLFGYYSLTSPDGGGILIDLAHDWNARTMCQIGWEYGPDWSGYESWLLDYADPDLLAAFTERLRDVGLDPRPPEWPLE</sequence>
<comment type="caution">
    <text evidence="1">The sequence shown here is derived from an EMBL/GenBank/DDBJ whole genome shotgun (WGS) entry which is preliminary data.</text>
</comment>
<organism evidence="1 2">
    <name type="scientific">Thermogemmata fonticola</name>
    <dbReference type="NCBI Taxonomy" id="2755323"/>
    <lineage>
        <taxon>Bacteria</taxon>
        <taxon>Pseudomonadati</taxon>
        <taxon>Planctomycetota</taxon>
        <taxon>Planctomycetia</taxon>
        <taxon>Gemmatales</taxon>
        <taxon>Gemmataceae</taxon>
        <taxon>Thermogemmata</taxon>
    </lineage>
</organism>
<evidence type="ECO:0000313" key="2">
    <source>
        <dbReference type="Proteomes" id="UP000542342"/>
    </source>
</evidence>
<dbReference type="Proteomes" id="UP000542342">
    <property type="component" value="Unassembled WGS sequence"/>
</dbReference>
<dbReference type="RefSeq" id="WP_194536110.1">
    <property type="nucleotide sequence ID" value="NZ_JACEFB010000001.1"/>
</dbReference>
<dbReference type="AlphaFoldDB" id="A0A7V9AA62"/>